<evidence type="ECO:0000313" key="3">
    <source>
        <dbReference type="Proteomes" id="UP001152622"/>
    </source>
</evidence>
<name>A0A9Q1IQB2_SYNKA</name>
<organism evidence="2 3">
    <name type="scientific">Synaphobranchus kaupii</name>
    <name type="common">Kaup's arrowtooth eel</name>
    <dbReference type="NCBI Taxonomy" id="118154"/>
    <lineage>
        <taxon>Eukaryota</taxon>
        <taxon>Metazoa</taxon>
        <taxon>Chordata</taxon>
        <taxon>Craniata</taxon>
        <taxon>Vertebrata</taxon>
        <taxon>Euteleostomi</taxon>
        <taxon>Actinopterygii</taxon>
        <taxon>Neopterygii</taxon>
        <taxon>Teleostei</taxon>
        <taxon>Anguilliformes</taxon>
        <taxon>Synaphobranchidae</taxon>
        <taxon>Synaphobranchus</taxon>
    </lineage>
</organism>
<feature type="compositionally biased region" description="Polar residues" evidence="1">
    <location>
        <begin position="99"/>
        <end position="108"/>
    </location>
</feature>
<sequence length="108" mass="11404">MVDCCSWTSVLNGVGLLTTGPSAECIERSSSLSLTVSLRRGRLDNSCQVGDSRSNPNCQKEVTLGPSRSATPCRLTLFFPNHSPAPGLAHAGHSHCPSDATTEESCSR</sequence>
<gene>
    <name evidence="2" type="ORF">SKAU_G00268150</name>
</gene>
<dbReference type="Proteomes" id="UP001152622">
    <property type="component" value="Chromosome 10"/>
</dbReference>
<reference evidence="2" key="1">
    <citation type="journal article" date="2023" name="Science">
        <title>Genome structures resolve the early diversification of teleost fishes.</title>
        <authorList>
            <person name="Parey E."/>
            <person name="Louis A."/>
            <person name="Montfort J."/>
            <person name="Bouchez O."/>
            <person name="Roques C."/>
            <person name="Iampietro C."/>
            <person name="Lluch J."/>
            <person name="Castinel A."/>
            <person name="Donnadieu C."/>
            <person name="Desvignes T."/>
            <person name="Floi Bucao C."/>
            <person name="Jouanno E."/>
            <person name="Wen M."/>
            <person name="Mejri S."/>
            <person name="Dirks R."/>
            <person name="Jansen H."/>
            <person name="Henkel C."/>
            <person name="Chen W.J."/>
            <person name="Zahm M."/>
            <person name="Cabau C."/>
            <person name="Klopp C."/>
            <person name="Thompson A.W."/>
            <person name="Robinson-Rechavi M."/>
            <person name="Braasch I."/>
            <person name="Lecointre G."/>
            <person name="Bobe J."/>
            <person name="Postlethwait J.H."/>
            <person name="Berthelot C."/>
            <person name="Roest Crollius H."/>
            <person name="Guiguen Y."/>
        </authorList>
    </citation>
    <scope>NUCLEOTIDE SEQUENCE</scope>
    <source>
        <strain evidence="2">WJC10195</strain>
    </source>
</reference>
<evidence type="ECO:0000256" key="1">
    <source>
        <dbReference type="SAM" id="MobiDB-lite"/>
    </source>
</evidence>
<proteinExistence type="predicted"/>
<dbReference type="AlphaFoldDB" id="A0A9Q1IQB2"/>
<protein>
    <submittedName>
        <fullName evidence="2">Uncharacterized protein</fullName>
    </submittedName>
</protein>
<accession>A0A9Q1IQB2</accession>
<dbReference type="EMBL" id="JAINUF010000010">
    <property type="protein sequence ID" value="KAJ8348226.1"/>
    <property type="molecule type" value="Genomic_DNA"/>
</dbReference>
<keyword evidence="3" id="KW-1185">Reference proteome</keyword>
<evidence type="ECO:0000313" key="2">
    <source>
        <dbReference type="EMBL" id="KAJ8348226.1"/>
    </source>
</evidence>
<comment type="caution">
    <text evidence="2">The sequence shown here is derived from an EMBL/GenBank/DDBJ whole genome shotgun (WGS) entry which is preliminary data.</text>
</comment>
<feature type="region of interest" description="Disordered" evidence="1">
    <location>
        <begin position="88"/>
        <end position="108"/>
    </location>
</feature>